<dbReference type="GO" id="GO:0016627">
    <property type="term" value="F:oxidoreductase activity, acting on the CH-CH group of donors"/>
    <property type="evidence" value="ECO:0007669"/>
    <property type="project" value="InterPro"/>
</dbReference>
<dbReference type="EMBL" id="KZ308580">
    <property type="protein sequence ID" value="KAG8231857.1"/>
    <property type="molecule type" value="Genomic_DNA"/>
</dbReference>
<dbReference type="InterPro" id="IPR009100">
    <property type="entry name" value="AcylCoA_DH/oxidase_NM_dom_sf"/>
</dbReference>
<dbReference type="InterPro" id="IPR037069">
    <property type="entry name" value="AcylCoA_DH/ox_N_sf"/>
</dbReference>
<dbReference type="SUPFAM" id="SSF56645">
    <property type="entry name" value="Acyl-CoA dehydrogenase NM domain-like"/>
    <property type="match status" value="1"/>
</dbReference>
<dbReference type="Proteomes" id="UP000792457">
    <property type="component" value="Unassembled WGS sequence"/>
</dbReference>
<dbReference type="InterPro" id="IPR013786">
    <property type="entry name" value="AcylCoA_DH/ox_N"/>
</dbReference>
<reference evidence="2" key="2">
    <citation type="submission" date="2017-10" db="EMBL/GenBank/DDBJ databases">
        <title>Ladona fulva Genome sequencing and assembly.</title>
        <authorList>
            <person name="Murali S."/>
            <person name="Richards S."/>
            <person name="Bandaranaike D."/>
            <person name="Bellair M."/>
            <person name="Blankenburg K."/>
            <person name="Chao H."/>
            <person name="Dinh H."/>
            <person name="Doddapaneni H."/>
            <person name="Dugan-Rocha S."/>
            <person name="Elkadiri S."/>
            <person name="Gnanaolivu R."/>
            <person name="Hernandez B."/>
            <person name="Skinner E."/>
            <person name="Javaid M."/>
            <person name="Lee S."/>
            <person name="Li M."/>
            <person name="Ming W."/>
            <person name="Munidasa M."/>
            <person name="Muniz J."/>
            <person name="Nguyen L."/>
            <person name="Hughes D."/>
            <person name="Osuji N."/>
            <person name="Pu L.-L."/>
            <person name="Puazo M."/>
            <person name="Qu C."/>
            <person name="Quiroz J."/>
            <person name="Raj R."/>
            <person name="Weissenberger G."/>
            <person name="Xin Y."/>
            <person name="Zou X."/>
            <person name="Han Y."/>
            <person name="Worley K."/>
            <person name="Muzny D."/>
            <person name="Gibbs R."/>
        </authorList>
    </citation>
    <scope>NUCLEOTIDE SEQUENCE</scope>
    <source>
        <strain evidence="2">Sampled in the wild</strain>
    </source>
</reference>
<keyword evidence="3" id="KW-1185">Reference proteome</keyword>
<accession>A0A8K0KBC6</accession>
<name>A0A8K0KBC6_LADFU</name>
<comment type="caution">
    <text evidence="2">The sequence shown here is derived from an EMBL/GenBank/DDBJ whole genome shotgun (WGS) entry which is preliminary data.</text>
</comment>
<protein>
    <recommendedName>
        <fullName evidence="1">Acyl-CoA dehydrogenase/oxidase N-terminal domain-containing protein</fullName>
    </recommendedName>
</protein>
<dbReference type="Pfam" id="PF02771">
    <property type="entry name" value="Acyl-CoA_dh_N"/>
    <property type="match status" value="1"/>
</dbReference>
<feature type="non-terminal residue" evidence="2">
    <location>
        <position position="94"/>
    </location>
</feature>
<sequence>MSLTQLARTTLRPGVRALSVSASNSSAGETKHANGYSFQLNETQREFQELARKFTREEIIPKAAEYDKTMAYPWDIVKKAWSLGLMNGHIPTHC</sequence>
<dbReference type="Gene3D" id="1.10.540.10">
    <property type="entry name" value="Acyl-CoA dehydrogenase/oxidase, N-terminal domain"/>
    <property type="match status" value="1"/>
</dbReference>
<evidence type="ECO:0000259" key="1">
    <source>
        <dbReference type="Pfam" id="PF02771"/>
    </source>
</evidence>
<gene>
    <name evidence="2" type="ORF">J437_LFUL015120</name>
</gene>
<dbReference type="AlphaFoldDB" id="A0A8K0KBC6"/>
<evidence type="ECO:0000313" key="2">
    <source>
        <dbReference type="EMBL" id="KAG8231857.1"/>
    </source>
</evidence>
<organism evidence="2 3">
    <name type="scientific">Ladona fulva</name>
    <name type="common">Scarce chaser dragonfly</name>
    <name type="synonym">Libellula fulva</name>
    <dbReference type="NCBI Taxonomy" id="123851"/>
    <lineage>
        <taxon>Eukaryota</taxon>
        <taxon>Metazoa</taxon>
        <taxon>Ecdysozoa</taxon>
        <taxon>Arthropoda</taxon>
        <taxon>Hexapoda</taxon>
        <taxon>Insecta</taxon>
        <taxon>Pterygota</taxon>
        <taxon>Palaeoptera</taxon>
        <taxon>Odonata</taxon>
        <taxon>Epiprocta</taxon>
        <taxon>Anisoptera</taxon>
        <taxon>Libelluloidea</taxon>
        <taxon>Libellulidae</taxon>
        <taxon>Ladona</taxon>
    </lineage>
</organism>
<evidence type="ECO:0000313" key="3">
    <source>
        <dbReference type="Proteomes" id="UP000792457"/>
    </source>
</evidence>
<feature type="domain" description="Acyl-CoA dehydrogenase/oxidase N-terminal" evidence="1">
    <location>
        <begin position="41"/>
        <end position="92"/>
    </location>
</feature>
<reference evidence="2" key="1">
    <citation type="submission" date="2013-04" db="EMBL/GenBank/DDBJ databases">
        <authorList>
            <person name="Qu J."/>
            <person name="Murali S.C."/>
            <person name="Bandaranaike D."/>
            <person name="Bellair M."/>
            <person name="Blankenburg K."/>
            <person name="Chao H."/>
            <person name="Dinh H."/>
            <person name="Doddapaneni H."/>
            <person name="Downs B."/>
            <person name="Dugan-Rocha S."/>
            <person name="Elkadiri S."/>
            <person name="Gnanaolivu R.D."/>
            <person name="Hernandez B."/>
            <person name="Javaid M."/>
            <person name="Jayaseelan J.C."/>
            <person name="Lee S."/>
            <person name="Li M."/>
            <person name="Ming W."/>
            <person name="Munidasa M."/>
            <person name="Muniz J."/>
            <person name="Nguyen L."/>
            <person name="Ongeri F."/>
            <person name="Osuji N."/>
            <person name="Pu L.-L."/>
            <person name="Puazo M."/>
            <person name="Qu C."/>
            <person name="Quiroz J."/>
            <person name="Raj R."/>
            <person name="Weissenberger G."/>
            <person name="Xin Y."/>
            <person name="Zou X."/>
            <person name="Han Y."/>
            <person name="Richards S."/>
            <person name="Worley K."/>
            <person name="Muzny D."/>
            <person name="Gibbs R."/>
        </authorList>
    </citation>
    <scope>NUCLEOTIDE SEQUENCE</scope>
    <source>
        <strain evidence="2">Sampled in the wild</strain>
    </source>
</reference>
<proteinExistence type="predicted"/>
<dbReference type="GO" id="GO:0050660">
    <property type="term" value="F:flavin adenine dinucleotide binding"/>
    <property type="evidence" value="ECO:0007669"/>
    <property type="project" value="InterPro"/>
</dbReference>
<dbReference type="OrthoDB" id="434771at2759"/>